<dbReference type="PANTHER" id="PTHR12436:SF3">
    <property type="entry name" value="GERMINAL-CENTER ASSOCIATED NUCLEAR PROTEIN"/>
    <property type="match status" value="1"/>
</dbReference>
<dbReference type="GO" id="GO:0070390">
    <property type="term" value="C:transcription export complex 2"/>
    <property type="evidence" value="ECO:0007669"/>
    <property type="project" value="TreeGrafter"/>
</dbReference>
<feature type="domain" description="SAC3/GANP/THP3 conserved" evidence="1">
    <location>
        <begin position="81"/>
        <end position="367"/>
    </location>
</feature>
<dbReference type="PANTHER" id="PTHR12436">
    <property type="entry name" value="80 KDA MCM3-ASSOCIATED PROTEIN"/>
    <property type="match status" value="1"/>
</dbReference>
<dbReference type="InterPro" id="IPR045107">
    <property type="entry name" value="SAC3/GANP/THP3"/>
</dbReference>
<dbReference type="Proteomes" id="UP000887575">
    <property type="component" value="Unassembled WGS sequence"/>
</dbReference>
<accession>A0AAF3EZE0</accession>
<evidence type="ECO:0000259" key="1">
    <source>
        <dbReference type="Pfam" id="PF03399"/>
    </source>
</evidence>
<organism evidence="2 3">
    <name type="scientific">Mesorhabditis belari</name>
    <dbReference type="NCBI Taxonomy" id="2138241"/>
    <lineage>
        <taxon>Eukaryota</taxon>
        <taxon>Metazoa</taxon>
        <taxon>Ecdysozoa</taxon>
        <taxon>Nematoda</taxon>
        <taxon>Chromadorea</taxon>
        <taxon>Rhabditida</taxon>
        <taxon>Rhabditina</taxon>
        <taxon>Rhabditomorpha</taxon>
        <taxon>Rhabditoidea</taxon>
        <taxon>Rhabditidae</taxon>
        <taxon>Mesorhabditinae</taxon>
        <taxon>Mesorhabditis</taxon>
    </lineage>
</organism>
<dbReference type="GO" id="GO:0006406">
    <property type="term" value="P:mRNA export from nucleus"/>
    <property type="evidence" value="ECO:0007669"/>
    <property type="project" value="TreeGrafter"/>
</dbReference>
<protein>
    <submittedName>
        <fullName evidence="3">SAC3/GANP/THP3 conserved domain-containing protein</fullName>
    </submittedName>
</protein>
<dbReference type="InterPro" id="IPR005062">
    <property type="entry name" value="SAC3/GANP/THP3_conserved"/>
</dbReference>
<name>A0AAF3EZE0_9BILA</name>
<dbReference type="Gene3D" id="1.25.40.990">
    <property type="match status" value="1"/>
</dbReference>
<proteinExistence type="predicted"/>
<evidence type="ECO:0000313" key="3">
    <source>
        <dbReference type="WBParaSite" id="MBELARI_LOCUS19619"/>
    </source>
</evidence>
<keyword evidence="2" id="KW-1185">Reference proteome</keyword>
<dbReference type="WBParaSite" id="MBELARI_LOCUS19619">
    <property type="protein sequence ID" value="MBELARI_LOCUS19619"/>
    <property type="gene ID" value="MBELARI_LOCUS19619"/>
</dbReference>
<reference evidence="3" key="1">
    <citation type="submission" date="2024-02" db="UniProtKB">
        <authorList>
            <consortium name="WormBaseParasite"/>
        </authorList>
    </citation>
    <scope>IDENTIFICATION</scope>
</reference>
<dbReference type="Pfam" id="PF03399">
    <property type="entry name" value="SAC3_GANP"/>
    <property type="match status" value="1"/>
</dbReference>
<dbReference type="AlphaFoldDB" id="A0AAF3EZE0"/>
<evidence type="ECO:0000313" key="2">
    <source>
        <dbReference type="Proteomes" id="UP000887575"/>
    </source>
</evidence>
<sequence length="776" mass="90537">MHEYNFKIPESFNKKPEDLFTRNHEGPAEGSVINQLQELIGQYCKDDYEKYQLLDTRDKLLCNLRTISPARFGRTGTCPDLCPEKERYVRIVQKRLSIYECDQYGKLIPPKAVKEYARSAADQERPLPHELRDGQILEKSMEYLLTTVVDSNPRPDQLTSWYDFLWSRTRAIRKEITQQMMVEPKSVSIVQRCARFHIFASYALCTLEMGEFNQNMNTENIGKSLQTLRHLYEDLAKRGIGCREEAEFRSYDIMMHLDDTNTTNQALSYRKEVRESEHVRLALQLATSLQNGNYARFFRLLKTRASFLQICACHRYFDRVRANAYRVMVKAYGRNNNPLEAERVANMLGFDDVAQLAANAGAYGLRCDVDGLDPARDTYLGRPEETPPLKLYAWIDAKMQGAQLSQILTAGAMLCVPSLDAVIDSFDEEGHYVKDPVLASYVNMETVPKPKIQPRPPKNSTPDLPKFVFNTAQPIERKIAQWSSLERRKNRLANVCNEFFLLDAKQLVEQSINVSVSKELSTSLTQKATQESSVIHAALSRQILEGNLKREKEEKKEALRNEARTLLPRMFEEKLKTEVDKQIMIIFKQIFCAALKDAQLEYEKQLFNKIWKHHLLEIIDGKTKEISAKVLDETRASQAAIIDGIGQRLRLLWLRQFWDQWRRIVEARRMKREYYRKIMNEWRPSRLEYISKGKPQETSKSAIYSSWRRYSDGNDFFKEQKRKRWMISKYFHRWRLNAQRLAARRRIIEGFISRKRHGPSANESSSGFVVIHLCLL</sequence>
<dbReference type="GO" id="GO:0005737">
    <property type="term" value="C:cytoplasm"/>
    <property type="evidence" value="ECO:0007669"/>
    <property type="project" value="TreeGrafter"/>
</dbReference>